<evidence type="ECO:0000313" key="2">
    <source>
        <dbReference type="EMBL" id="TXG89057.1"/>
    </source>
</evidence>
<feature type="region of interest" description="Disordered" evidence="1">
    <location>
        <begin position="1"/>
        <end position="28"/>
    </location>
</feature>
<evidence type="ECO:0000256" key="1">
    <source>
        <dbReference type="SAM" id="MobiDB-lite"/>
    </source>
</evidence>
<dbReference type="AlphaFoldDB" id="A0A6P2C8I7"/>
<name>A0A6P2C8I7_9NOCA</name>
<gene>
    <name evidence="2" type="ORF">DW322_00875</name>
</gene>
<dbReference type="Pfam" id="PF25673">
    <property type="entry name" value="Terminase_7"/>
    <property type="match status" value="1"/>
</dbReference>
<accession>A0A6P2C8I7</accession>
<protein>
    <submittedName>
        <fullName evidence="2">Uncharacterized protein</fullName>
    </submittedName>
</protein>
<evidence type="ECO:0000313" key="3">
    <source>
        <dbReference type="Proteomes" id="UP000471120"/>
    </source>
</evidence>
<proteinExistence type="predicted"/>
<dbReference type="InterPro" id="IPR057972">
    <property type="entry name" value="Terminase_7"/>
</dbReference>
<feature type="compositionally biased region" description="Low complexity" evidence="1">
    <location>
        <begin position="10"/>
        <end position="24"/>
    </location>
</feature>
<reference evidence="2 3" key="1">
    <citation type="submission" date="2018-07" db="EMBL/GenBank/DDBJ databases">
        <title>Genome sequence of Rhodococcus rhodnii ATCC 35071 from Rhodnius prolixus.</title>
        <authorList>
            <person name="Patel V."/>
            <person name="Vogel K.J."/>
        </authorList>
    </citation>
    <scope>NUCLEOTIDE SEQUENCE [LARGE SCALE GENOMIC DNA]</scope>
    <source>
        <strain evidence="2 3">ATCC 35071</strain>
    </source>
</reference>
<sequence length="136" mass="15218">MTRRNKTDEAGVATKKVAAGARVKPPAEDRSWHPVIKAWFRSLKQSGQSKFYEASDWQAARLTAFYASKVIKAAEDEGKPLRAASMDQIWKMMADLMTTETARRRARVELVRAADGPAEDEGAEVIDIGRFQQDYG</sequence>
<organism evidence="2 3">
    <name type="scientific">Rhodococcus rhodnii</name>
    <dbReference type="NCBI Taxonomy" id="38312"/>
    <lineage>
        <taxon>Bacteria</taxon>
        <taxon>Bacillati</taxon>
        <taxon>Actinomycetota</taxon>
        <taxon>Actinomycetes</taxon>
        <taxon>Mycobacteriales</taxon>
        <taxon>Nocardiaceae</taxon>
        <taxon>Rhodococcus</taxon>
    </lineage>
</organism>
<dbReference type="EMBL" id="QRCM01000001">
    <property type="protein sequence ID" value="TXG89057.1"/>
    <property type="molecule type" value="Genomic_DNA"/>
</dbReference>
<comment type="caution">
    <text evidence="2">The sequence shown here is derived from an EMBL/GenBank/DDBJ whole genome shotgun (WGS) entry which is preliminary data.</text>
</comment>
<dbReference type="Proteomes" id="UP000471120">
    <property type="component" value="Unassembled WGS sequence"/>
</dbReference>